<accession>A0A2P8HZ88</accession>
<dbReference type="OrthoDB" id="1637728at2"/>
<dbReference type="EMBL" id="PYAX01000020">
    <property type="protein sequence ID" value="PSL51515.1"/>
    <property type="molecule type" value="Genomic_DNA"/>
</dbReference>
<keyword evidence="2" id="KW-1185">Reference proteome</keyword>
<dbReference type="RefSeq" id="WP_106619840.1">
    <property type="nucleotide sequence ID" value="NZ_PYAX01000020.1"/>
</dbReference>
<evidence type="ECO:0000313" key="2">
    <source>
        <dbReference type="Proteomes" id="UP000241118"/>
    </source>
</evidence>
<dbReference type="Proteomes" id="UP000241118">
    <property type="component" value="Unassembled WGS sequence"/>
</dbReference>
<sequence>MAGNLLIRGGDGDTLRSLNGTGQYQGMVKSAYLRPSWDTQWGFECHEPPGPASWLSMLQEYVRVVGDLLAPGGSV</sequence>
<evidence type="ECO:0000313" key="1">
    <source>
        <dbReference type="EMBL" id="PSL51515.1"/>
    </source>
</evidence>
<name>A0A2P8HZ88_SACCR</name>
<proteinExistence type="predicted"/>
<dbReference type="AlphaFoldDB" id="A0A2P8HZ88"/>
<organism evidence="1 2">
    <name type="scientific">Saccharothrix carnea</name>
    <dbReference type="NCBI Taxonomy" id="1280637"/>
    <lineage>
        <taxon>Bacteria</taxon>
        <taxon>Bacillati</taxon>
        <taxon>Actinomycetota</taxon>
        <taxon>Actinomycetes</taxon>
        <taxon>Pseudonocardiales</taxon>
        <taxon>Pseudonocardiaceae</taxon>
        <taxon>Saccharothrix</taxon>
    </lineage>
</organism>
<protein>
    <submittedName>
        <fullName evidence="1">Uncharacterized protein</fullName>
    </submittedName>
</protein>
<reference evidence="1 2" key="1">
    <citation type="submission" date="2018-03" db="EMBL/GenBank/DDBJ databases">
        <title>Genomic Encyclopedia of Type Strains, Phase III (KMG-III): the genomes of soil and plant-associated and newly described type strains.</title>
        <authorList>
            <person name="Whitman W."/>
        </authorList>
    </citation>
    <scope>NUCLEOTIDE SEQUENCE [LARGE SCALE GENOMIC DNA]</scope>
    <source>
        <strain evidence="1 2">CGMCC 4.7097</strain>
    </source>
</reference>
<comment type="caution">
    <text evidence="1">The sequence shown here is derived from an EMBL/GenBank/DDBJ whole genome shotgun (WGS) entry which is preliminary data.</text>
</comment>
<gene>
    <name evidence="1" type="ORF">B0I31_12045</name>
</gene>